<organism evidence="1">
    <name type="scientific">Brassica oleracea</name>
    <name type="common">Wild cabbage</name>
    <dbReference type="NCBI Taxonomy" id="3712"/>
    <lineage>
        <taxon>Eukaryota</taxon>
        <taxon>Viridiplantae</taxon>
        <taxon>Streptophyta</taxon>
        <taxon>Embryophyta</taxon>
        <taxon>Tracheophyta</taxon>
        <taxon>Spermatophyta</taxon>
        <taxon>Magnoliopsida</taxon>
        <taxon>eudicotyledons</taxon>
        <taxon>Gunneridae</taxon>
        <taxon>Pentapetalae</taxon>
        <taxon>rosids</taxon>
        <taxon>malvids</taxon>
        <taxon>Brassicales</taxon>
        <taxon>Brassicaceae</taxon>
        <taxon>Brassiceae</taxon>
        <taxon>Brassica</taxon>
    </lineage>
</organism>
<reference evidence="1" key="1">
    <citation type="submission" date="2018-11" db="EMBL/GenBank/DDBJ databases">
        <authorList>
            <consortium name="Genoscope - CEA"/>
            <person name="William W."/>
        </authorList>
    </citation>
    <scope>NUCLEOTIDE SEQUENCE</scope>
</reference>
<protein>
    <submittedName>
        <fullName evidence="1">Uncharacterized protein</fullName>
    </submittedName>
</protein>
<dbReference type="AlphaFoldDB" id="A0A3P6AUQ1"/>
<evidence type="ECO:0000313" key="1">
    <source>
        <dbReference type="EMBL" id="VDC96342.1"/>
    </source>
</evidence>
<accession>A0A3P6AUQ1</accession>
<name>A0A3P6AUQ1_BRAOL</name>
<dbReference type="EMBL" id="LR031872">
    <property type="protein sequence ID" value="VDC96342.1"/>
    <property type="molecule type" value="Genomic_DNA"/>
</dbReference>
<sequence>MLPLLIPPNHLHLRCKLGILHLPTPNLLESFKAQSQVYEVRPKTHIY</sequence>
<gene>
    <name evidence="1" type="ORF">BOLC3T18996H</name>
</gene>
<proteinExistence type="predicted"/>